<comment type="caution">
    <text evidence="10">The sequence shown here is derived from an EMBL/GenBank/DDBJ whole genome shotgun (WGS) entry which is preliminary data.</text>
</comment>
<comment type="subcellular location">
    <subcellularLocation>
        <location evidence="1 7">Cell inner membrane</location>
        <topology evidence="1 7">Multi-pass membrane protein</topology>
    </subcellularLocation>
</comment>
<reference evidence="10 11" key="1">
    <citation type="submission" date="2018-08" db="EMBL/GenBank/DDBJ databases">
        <title>Genomic Encyclopedia of Archaeal and Bacterial Type Strains, Phase II (KMG-II): from individual species to whole genera.</title>
        <authorList>
            <person name="Goeker M."/>
        </authorList>
    </citation>
    <scope>NUCLEOTIDE SEQUENCE [LARGE SCALE GENOMIC DNA]</scope>
    <source>
        <strain evidence="10 11">DSM 582</strain>
    </source>
</reference>
<dbReference type="RefSeq" id="WP_036750601.1">
    <property type="nucleotide sequence ID" value="NZ_CP035286.1"/>
</dbReference>
<evidence type="ECO:0000256" key="3">
    <source>
        <dbReference type="ARBA" id="ARBA00022519"/>
    </source>
</evidence>
<evidence type="ECO:0000259" key="9">
    <source>
        <dbReference type="Pfam" id="PF06808"/>
    </source>
</evidence>
<dbReference type="InterPro" id="IPR010656">
    <property type="entry name" value="DctM"/>
</dbReference>
<accession>A0AAQ0KKY1</accession>
<gene>
    <name evidence="10" type="ORF">ATH84_102272</name>
</gene>
<keyword evidence="2" id="KW-1003">Cell membrane</keyword>
<dbReference type="AlphaFoldDB" id="A0AAQ0KKY1"/>
<keyword evidence="5 8" id="KW-1133">Transmembrane helix</keyword>
<proteinExistence type="predicted"/>
<evidence type="ECO:0000256" key="2">
    <source>
        <dbReference type="ARBA" id="ARBA00022475"/>
    </source>
</evidence>
<name>A0AAQ0KKY1_PARVE</name>
<evidence type="ECO:0000256" key="8">
    <source>
        <dbReference type="SAM" id="Phobius"/>
    </source>
</evidence>
<evidence type="ECO:0000256" key="1">
    <source>
        <dbReference type="ARBA" id="ARBA00004429"/>
    </source>
</evidence>
<keyword evidence="11" id="KW-1185">Reference proteome</keyword>
<dbReference type="Proteomes" id="UP000256794">
    <property type="component" value="Unassembled WGS sequence"/>
</dbReference>
<dbReference type="Pfam" id="PF06808">
    <property type="entry name" value="DctM"/>
    <property type="match status" value="1"/>
</dbReference>
<evidence type="ECO:0000313" key="10">
    <source>
        <dbReference type="EMBL" id="REG44602.1"/>
    </source>
</evidence>
<feature type="transmembrane region" description="Helical" evidence="8">
    <location>
        <begin position="90"/>
        <end position="111"/>
    </location>
</feature>
<comment type="function">
    <text evidence="7">Part of the tripartite ATP-independent periplasmic (TRAP) transport system.</text>
</comment>
<dbReference type="GO" id="GO:0022857">
    <property type="term" value="F:transmembrane transporter activity"/>
    <property type="evidence" value="ECO:0007669"/>
    <property type="project" value="UniProtKB-UniRule"/>
</dbReference>
<evidence type="ECO:0000256" key="7">
    <source>
        <dbReference type="RuleBase" id="RU369079"/>
    </source>
</evidence>
<dbReference type="PANTHER" id="PTHR33362">
    <property type="entry name" value="SIALIC ACID TRAP TRANSPORTER PERMEASE PROTEIN SIAT-RELATED"/>
    <property type="match status" value="1"/>
</dbReference>
<sequence length="115" mass="12621">MLAYTFFGLSTLSHQLGGPFAVVYAVFLDIVHRKLNFAEFYLSRVHTGTSVGALMTVVSVSGLDAWLIAREQIPMMWAQNVSEMVSSPTLIFVAILLLVLGLFMDATPVILMPTI</sequence>
<keyword evidence="3 7" id="KW-0997">Cell inner membrane</keyword>
<evidence type="ECO:0000256" key="6">
    <source>
        <dbReference type="ARBA" id="ARBA00023136"/>
    </source>
</evidence>
<protein>
    <submittedName>
        <fullName evidence="10">Tripartite ATP-independent transporter DctM subunit</fullName>
    </submittedName>
</protein>
<dbReference type="GO" id="GO:0005886">
    <property type="term" value="C:plasma membrane"/>
    <property type="evidence" value="ECO:0007669"/>
    <property type="project" value="UniProtKB-SubCell"/>
</dbReference>
<evidence type="ECO:0000256" key="5">
    <source>
        <dbReference type="ARBA" id="ARBA00022989"/>
    </source>
</evidence>
<keyword evidence="4 8" id="KW-0812">Transmembrane</keyword>
<organism evidence="10 11">
    <name type="scientific">Paracoccus versutus</name>
    <name type="common">Thiobacillus versutus</name>
    <dbReference type="NCBI Taxonomy" id="34007"/>
    <lineage>
        <taxon>Bacteria</taxon>
        <taxon>Pseudomonadati</taxon>
        <taxon>Pseudomonadota</taxon>
        <taxon>Alphaproteobacteria</taxon>
        <taxon>Rhodobacterales</taxon>
        <taxon>Paracoccaceae</taxon>
        <taxon>Paracoccus</taxon>
    </lineage>
</organism>
<keyword evidence="6 8" id="KW-0472">Membrane</keyword>
<evidence type="ECO:0000313" key="11">
    <source>
        <dbReference type="Proteomes" id="UP000256794"/>
    </source>
</evidence>
<keyword evidence="7" id="KW-0813">Transport</keyword>
<evidence type="ECO:0000256" key="4">
    <source>
        <dbReference type="ARBA" id="ARBA00022692"/>
    </source>
</evidence>
<feature type="domain" description="TRAP C4-dicarboxylate transport system permease DctM subunit" evidence="9">
    <location>
        <begin position="14"/>
        <end position="112"/>
    </location>
</feature>
<feature type="transmembrane region" description="Helical" evidence="8">
    <location>
        <begin position="49"/>
        <end position="69"/>
    </location>
</feature>
<dbReference type="InterPro" id="IPR004681">
    <property type="entry name" value="TRAP_DctM"/>
</dbReference>
<dbReference type="EMBL" id="QUMX01000022">
    <property type="protein sequence ID" value="REG44602.1"/>
    <property type="molecule type" value="Genomic_DNA"/>
</dbReference>